<proteinExistence type="predicted"/>
<evidence type="ECO:0000313" key="3">
    <source>
        <dbReference type="Proteomes" id="UP000270291"/>
    </source>
</evidence>
<sequence>MPQLLAFPVKPHVLKYLNTHLGHDTYVLSNADRFGKMLYHLLRRQVKGKLHHAGSREDCTRVLQLDMRNFPVHQYGLKEFTDYTIFQFNDFVDEILREELYLWVRQFVNRTTTIREVILDFMGAYDLREEDVQYETLRKGVQRNCNLKELKKRRPKSVVKMSQKTGGLSRKTGELSQKTDDLSRAGQHRAVRQELTQLPGSLTDFIRQHHGAGVQ</sequence>
<feature type="compositionally biased region" description="Basic and acidic residues" evidence="1">
    <location>
        <begin position="171"/>
        <end position="181"/>
    </location>
</feature>
<name>A0A428KE63_9BACT</name>
<dbReference type="EMBL" id="RWIU01000002">
    <property type="protein sequence ID" value="RSK44692.1"/>
    <property type="molecule type" value="Genomic_DNA"/>
</dbReference>
<protein>
    <submittedName>
        <fullName evidence="2">Uncharacterized protein</fullName>
    </submittedName>
</protein>
<organism evidence="2 3">
    <name type="scientific">Hymenobacter perfusus</name>
    <dbReference type="NCBI Taxonomy" id="1236770"/>
    <lineage>
        <taxon>Bacteria</taxon>
        <taxon>Pseudomonadati</taxon>
        <taxon>Bacteroidota</taxon>
        <taxon>Cytophagia</taxon>
        <taxon>Cytophagales</taxon>
        <taxon>Hymenobacteraceae</taxon>
        <taxon>Hymenobacter</taxon>
    </lineage>
</organism>
<gene>
    <name evidence="2" type="ORF">EI293_09280</name>
</gene>
<keyword evidence="3" id="KW-1185">Reference proteome</keyword>
<evidence type="ECO:0000313" key="2">
    <source>
        <dbReference type="EMBL" id="RSK44692.1"/>
    </source>
</evidence>
<accession>A0A428KE63</accession>
<dbReference type="AlphaFoldDB" id="A0A428KE63"/>
<reference evidence="2 3" key="1">
    <citation type="submission" date="2018-12" db="EMBL/GenBank/DDBJ databases">
        <authorList>
            <person name="Feng G."/>
            <person name="Zhu H."/>
        </authorList>
    </citation>
    <scope>NUCLEOTIDE SEQUENCE [LARGE SCALE GENOMIC DNA]</scope>
    <source>
        <strain evidence="2 3">LMG 26000</strain>
    </source>
</reference>
<dbReference type="OrthoDB" id="881602at2"/>
<comment type="caution">
    <text evidence="2">The sequence shown here is derived from an EMBL/GenBank/DDBJ whole genome shotgun (WGS) entry which is preliminary data.</text>
</comment>
<dbReference type="RefSeq" id="WP_125436844.1">
    <property type="nucleotide sequence ID" value="NZ_RWIU01000002.1"/>
</dbReference>
<dbReference type="Proteomes" id="UP000270291">
    <property type="component" value="Unassembled WGS sequence"/>
</dbReference>
<feature type="region of interest" description="Disordered" evidence="1">
    <location>
        <begin position="156"/>
        <end position="181"/>
    </location>
</feature>
<evidence type="ECO:0000256" key="1">
    <source>
        <dbReference type="SAM" id="MobiDB-lite"/>
    </source>
</evidence>